<feature type="transmembrane region" description="Helical" evidence="5">
    <location>
        <begin position="228"/>
        <end position="247"/>
    </location>
</feature>
<dbReference type="PANTHER" id="PTHR43229:SF6">
    <property type="entry name" value="ABC-TYPE MULTIDRUG TRANSPORT SYSTEM, PERMEASE COMPONENT"/>
    <property type="match status" value="1"/>
</dbReference>
<reference evidence="7 8" key="1">
    <citation type="submission" date="2014-08" db="EMBL/GenBank/DDBJ databases">
        <authorList>
            <person name="den Bakker H.C."/>
        </authorList>
    </citation>
    <scope>NUCLEOTIDE SEQUENCE [LARGE SCALE GENOMIC DNA]</scope>
    <source>
        <strain evidence="7 8">DSM 18334</strain>
    </source>
</reference>
<dbReference type="PRINTS" id="PR00164">
    <property type="entry name" value="ABC2TRNSPORT"/>
</dbReference>
<evidence type="ECO:0000256" key="3">
    <source>
        <dbReference type="ARBA" id="ARBA00022989"/>
    </source>
</evidence>
<keyword evidence="8" id="KW-1185">Reference proteome</keyword>
<keyword evidence="3 5" id="KW-1133">Transmembrane helix</keyword>
<dbReference type="InterPro" id="IPR000412">
    <property type="entry name" value="ABC_2_transport"/>
</dbReference>
<proteinExistence type="inferred from homology"/>
<dbReference type="InterPro" id="IPR051784">
    <property type="entry name" value="Nod_factor_ABC_transporter"/>
</dbReference>
<keyword evidence="2 5" id="KW-0812">Transmembrane</keyword>
<dbReference type="AlphaFoldDB" id="A0A098M4N8"/>
<evidence type="ECO:0000256" key="4">
    <source>
        <dbReference type="ARBA" id="ARBA00023136"/>
    </source>
</evidence>
<protein>
    <recommendedName>
        <fullName evidence="5">Transport permease protein</fullName>
    </recommendedName>
</protein>
<comment type="caution">
    <text evidence="7">The sequence shown here is derived from an EMBL/GenBank/DDBJ whole genome shotgun (WGS) entry which is preliminary data.</text>
</comment>
<evidence type="ECO:0000313" key="7">
    <source>
        <dbReference type="EMBL" id="KGE16517.1"/>
    </source>
</evidence>
<dbReference type="PANTHER" id="PTHR43229">
    <property type="entry name" value="NODULATION PROTEIN J"/>
    <property type="match status" value="1"/>
</dbReference>
<keyword evidence="5" id="KW-0813">Transport</keyword>
<dbReference type="OrthoDB" id="1414986at2"/>
<comment type="similarity">
    <text evidence="5">Belongs to the ABC-2 integral membrane protein family.</text>
</comment>
<dbReference type="RefSeq" id="WP_036654447.1">
    <property type="nucleotide sequence ID" value="NZ_JQCR01000003.1"/>
</dbReference>
<feature type="transmembrane region" description="Helical" evidence="5">
    <location>
        <begin position="100"/>
        <end position="127"/>
    </location>
</feature>
<organism evidence="7 8">
    <name type="scientific">Paenibacillus wynnii</name>
    <dbReference type="NCBI Taxonomy" id="268407"/>
    <lineage>
        <taxon>Bacteria</taxon>
        <taxon>Bacillati</taxon>
        <taxon>Bacillota</taxon>
        <taxon>Bacilli</taxon>
        <taxon>Bacillales</taxon>
        <taxon>Paenibacillaceae</taxon>
        <taxon>Paenibacillus</taxon>
    </lineage>
</organism>
<feature type="domain" description="ABC transmembrane type-2" evidence="6">
    <location>
        <begin position="27"/>
        <end position="249"/>
    </location>
</feature>
<accession>A0A098M4N8</accession>
<dbReference type="Pfam" id="PF01061">
    <property type="entry name" value="ABC2_membrane"/>
    <property type="match status" value="1"/>
</dbReference>
<keyword evidence="4 5" id="KW-0472">Membrane</keyword>
<feature type="transmembrane region" description="Helical" evidence="5">
    <location>
        <begin position="29"/>
        <end position="51"/>
    </location>
</feature>
<evidence type="ECO:0000256" key="1">
    <source>
        <dbReference type="ARBA" id="ARBA00004141"/>
    </source>
</evidence>
<dbReference type="STRING" id="268407.PWYN_17460"/>
<dbReference type="GO" id="GO:0140359">
    <property type="term" value="F:ABC-type transporter activity"/>
    <property type="evidence" value="ECO:0007669"/>
    <property type="project" value="InterPro"/>
</dbReference>
<dbReference type="Proteomes" id="UP000029734">
    <property type="component" value="Unassembled WGS sequence"/>
</dbReference>
<dbReference type="eggNOG" id="COG0842">
    <property type="taxonomic scope" value="Bacteria"/>
</dbReference>
<dbReference type="InterPro" id="IPR013525">
    <property type="entry name" value="ABC2_TM"/>
</dbReference>
<sequence>MNSIFLRFVRQSVISYKALYGIMDIKTFILIKLINPLFQITFFVLLTRYIYNTDDLSPWVISNAILLSCSNALFGVGFIMIQERRFGTLKLVLITPANKFFVYIGRTFIHVVDAILTVGFGLLFGYVAFGVQFNNTNPLALIVALLITVFASVGFGLMLGSVGTIIPDLNLVMNFCYFLLLILSGAQFPISQLPDILQKVSYVIPLTRGIEAVRLIVQGARIIDVSSLLIGELFLGIIFFIAGYFFMRLFEKISIVRASLDIY</sequence>
<evidence type="ECO:0000256" key="2">
    <source>
        <dbReference type="ARBA" id="ARBA00022692"/>
    </source>
</evidence>
<feature type="transmembrane region" description="Helical" evidence="5">
    <location>
        <begin position="57"/>
        <end position="79"/>
    </location>
</feature>
<gene>
    <name evidence="7" type="ORF">PWYN_17460</name>
</gene>
<feature type="transmembrane region" description="Helical" evidence="5">
    <location>
        <begin position="171"/>
        <end position="190"/>
    </location>
</feature>
<reference evidence="7 8" key="2">
    <citation type="submission" date="2014-10" db="EMBL/GenBank/DDBJ databases">
        <title>Comparative genomics of the Paenibacillus odorifer group.</title>
        <authorList>
            <person name="Tsai Y.-C."/>
            <person name="Martin N."/>
            <person name="Korlach J."/>
            <person name="Wiedmann M."/>
        </authorList>
    </citation>
    <scope>NUCLEOTIDE SEQUENCE [LARGE SCALE GENOMIC DNA]</scope>
    <source>
        <strain evidence="7 8">DSM 18334</strain>
    </source>
</reference>
<feature type="transmembrane region" description="Helical" evidence="5">
    <location>
        <begin position="139"/>
        <end position="159"/>
    </location>
</feature>
<dbReference type="PROSITE" id="PS51012">
    <property type="entry name" value="ABC_TM2"/>
    <property type="match status" value="1"/>
</dbReference>
<dbReference type="GO" id="GO:0043190">
    <property type="term" value="C:ATP-binding cassette (ABC) transporter complex"/>
    <property type="evidence" value="ECO:0007669"/>
    <property type="project" value="InterPro"/>
</dbReference>
<comment type="subcellular location">
    <subcellularLocation>
        <location evidence="5">Cell membrane</location>
        <topology evidence="5">Multi-pass membrane protein</topology>
    </subcellularLocation>
    <subcellularLocation>
        <location evidence="1">Membrane</location>
        <topology evidence="1">Multi-pass membrane protein</topology>
    </subcellularLocation>
</comment>
<dbReference type="PIRSF" id="PIRSF006648">
    <property type="entry name" value="DrrB"/>
    <property type="match status" value="1"/>
</dbReference>
<evidence type="ECO:0000259" key="6">
    <source>
        <dbReference type="PROSITE" id="PS51012"/>
    </source>
</evidence>
<name>A0A098M4N8_9BACL</name>
<dbReference type="InterPro" id="IPR047817">
    <property type="entry name" value="ABC2_TM_bact-type"/>
</dbReference>
<dbReference type="EMBL" id="JQCR01000003">
    <property type="protein sequence ID" value="KGE16517.1"/>
    <property type="molecule type" value="Genomic_DNA"/>
</dbReference>
<keyword evidence="5" id="KW-1003">Cell membrane</keyword>
<evidence type="ECO:0000313" key="8">
    <source>
        <dbReference type="Proteomes" id="UP000029734"/>
    </source>
</evidence>
<evidence type="ECO:0000256" key="5">
    <source>
        <dbReference type="RuleBase" id="RU361157"/>
    </source>
</evidence>